<reference evidence="4 5" key="1">
    <citation type="submission" date="2020-01" db="EMBL/GenBank/DDBJ databases">
        <title>Genome sequence of Arachis hypogaea, cultivar Shitouqi.</title>
        <authorList>
            <person name="Zhuang W."/>
            <person name="Chen H."/>
            <person name="Varshney R."/>
            <person name="Wang D."/>
            <person name="Ming R."/>
        </authorList>
    </citation>
    <scope>NUCLEOTIDE SEQUENCE [LARGE SCALE GENOMIC DNA]</scope>
    <source>
        <tissue evidence="4">Young leaf</tissue>
    </source>
</reference>
<evidence type="ECO:0000256" key="1">
    <source>
        <dbReference type="ARBA" id="ARBA00022741"/>
    </source>
</evidence>
<accession>A0A6B9VD42</accession>
<evidence type="ECO:0000313" key="4">
    <source>
        <dbReference type="EMBL" id="QHN78875.1"/>
    </source>
</evidence>
<dbReference type="InterPro" id="IPR027409">
    <property type="entry name" value="GroEL-like_apical_dom_sf"/>
</dbReference>
<dbReference type="AlphaFoldDB" id="A0A6B9VD42"/>
<dbReference type="InterPro" id="IPR017998">
    <property type="entry name" value="Chaperone_TCP-1"/>
</dbReference>
<dbReference type="PANTHER" id="PTHR11353">
    <property type="entry name" value="CHAPERONIN"/>
    <property type="match status" value="1"/>
</dbReference>
<name>A0A6B9VD42_ARAHY</name>
<dbReference type="Gene3D" id="3.50.7.10">
    <property type="entry name" value="GroEL"/>
    <property type="match status" value="1"/>
</dbReference>
<keyword evidence="1" id="KW-0547">Nucleotide-binding</keyword>
<dbReference type="Pfam" id="PF00118">
    <property type="entry name" value="Cpn60_TCP1"/>
    <property type="match status" value="1"/>
</dbReference>
<dbReference type="InterPro" id="IPR002423">
    <property type="entry name" value="Cpn60/GroEL/TCP-1"/>
</dbReference>
<dbReference type="EMBL" id="CP031001">
    <property type="protein sequence ID" value="QHN78875.1"/>
    <property type="molecule type" value="Genomic_DNA"/>
</dbReference>
<dbReference type="SUPFAM" id="SSF52029">
    <property type="entry name" value="GroEL apical domain-like"/>
    <property type="match status" value="1"/>
</dbReference>
<organism evidence="4 5">
    <name type="scientific">Arachis hypogaea</name>
    <name type="common">Peanut</name>
    <dbReference type="NCBI Taxonomy" id="3818"/>
    <lineage>
        <taxon>Eukaryota</taxon>
        <taxon>Viridiplantae</taxon>
        <taxon>Streptophyta</taxon>
        <taxon>Embryophyta</taxon>
        <taxon>Tracheophyta</taxon>
        <taxon>Spermatophyta</taxon>
        <taxon>Magnoliopsida</taxon>
        <taxon>eudicotyledons</taxon>
        <taxon>Gunneridae</taxon>
        <taxon>Pentapetalae</taxon>
        <taxon>rosids</taxon>
        <taxon>fabids</taxon>
        <taxon>Fabales</taxon>
        <taxon>Fabaceae</taxon>
        <taxon>Papilionoideae</taxon>
        <taxon>50 kb inversion clade</taxon>
        <taxon>dalbergioids sensu lato</taxon>
        <taxon>Dalbergieae</taxon>
        <taxon>Pterocarpus clade</taxon>
        <taxon>Arachis</taxon>
    </lineage>
</organism>
<dbReference type="Proteomes" id="UP000464620">
    <property type="component" value="Chromosome B09"/>
</dbReference>
<keyword evidence="3" id="KW-0143">Chaperone</keyword>
<dbReference type="GO" id="GO:0005524">
    <property type="term" value="F:ATP binding"/>
    <property type="evidence" value="ECO:0007669"/>
    <property type="project" value="UniProtKB-KW"/>
</dbReference>
<sequence length="68" mass="7785">MQLGVQILVTDPREFEKIRQREADMTKERIEKLLKAGANVVLTTKGIDDMALKKEDATKNKRESDIKV</sequence>
<protein>
    <submittedName>
        <fullName evidence="4">T-complex protein 1 subunit alpha</fullName>
    </submittedName>
</protein>
<evidence type="ECO:0000256" key="2">
    <source>
        <dbReference type="ARBA" id="ARBA00022840"/>
    </source>
</evidence>
<gene>
    <name evidence="4" type="ORF">DS421_19g665180</name>
</gene>
<proteinExistence type="predicted"/>
<evidence type="ECO:0000313" key="5">
    <source>
        <dbReference type="Proteomes" id="UP000464620"/>
    </source>
</evidence>
<dbReference type="GO" id="GO:0140662">
    <property type="term" value="F:ATP-dependent protein folding chaperone"/>
    <property type="evidence" value="ECO:0007669"/>
    <property type="project" value="InterPro"/>
</dbReference>
<keyword evidence="2" id="KW-0067">ATP-binding</keyword>
<evidence type="ECO:0000256" key="3">
    <source>
        <dbReference type="ARBA" id="ARBA00023186"/>
    </source>
</evidence>